<dbReference type="EMBL" id="FNOT01000023">
    <property type="protein sequence ID" value="SDZ13485.1"/>
    <property type="molecule type" value="Genomic_DNA"/>
</dbReference>
<proteinExistence type="predicted"/>
<reference evidence="3" key="1">
    <citation type="submission" date="2016-10" db="EMBL/GenBank/DDBJ databases">
        <authorList>
            <person name="Varghese N."/>
            <person name="Submissions S."/>
        </authorList>
    </citation>
    <scope>NUCLEOTIDE SEQUENCE [LARGE SCALE GENOMIC DNA]</scope>
    <source>
        <strain evidence="3">DSM 45422</strain>
    </source>
</reference>
<sequence>MTQATTNLDSAVRAFYADLDANDPDAFDRHLAPDAVFAFNDVDPVTGVQQISDFVGAWKGSFKSVTHDLSGIAVDPGQERVGVEIVVAYVFPDDREVRVKGCSFLDFSADRITGWRVYVDTTRLS</sequence>
<dbReference type="GO" id="GO:0016787">
    <property type="term" value="F:hydrolase activity"/>
    <property type="evidence" value="ECO:0007669"/>
    <property type="project" value="UniProtKB-KW"/>
</dbReference>
<dbReference type="OrthoDB" id="4464052at2"/>
<evidence type="ECO:0000313" key="3">
    <source>
        <dbReference type="Proteomes" id="UP000198921"/>
    </source>
</evidence>
<dbReference type="Gene3D" id="3.10.450.50">
    <property type="match status" value="1"/>
</dbReference>
<dbReference type="STRING" id="1137993.SAMN05660209_04788"/>
<keyword evidence="2" id="KW-0378">Hydrolase</keyword>
<feature type="domain" description="SnoaL-like" evidence="1">
    <location>
        <begin position="12"/>
        <end position="114"/>
    </location>
</feature>
<accession>A0A1H3QKH0</accession>
<keyword evidence="3" id="KW-1185">Reference proteome</keyword>
<dbReference type="InterPro" id="IPR032710">
    <property type="entry name" value="NTF2-like_dom_sf"/>
</dbReference>
<dbReference type="SUPFAM" id="SSF54427">
    <property type="entry name" value="NTF2-like"/>
    <property type="match status" value="1"/>
</dbReference>
<evidence type="ECO:0000313" key="2">
    <source>
        <dbReference type="EMBL" id="SDZ13485.1"/>
    </source>
</evidence>
<dbReference type="InterPro" id="IPR037401">
    <property type="entry name" value="SnoaL-like"/>
</dbReference>
<dbReference type="Pfam" id="PF12680">
    <property type="entry name" value="SnoaL_2"/>
    <property type="match status" value="1"/>
</dbReference>
<protein>
    <submittedName>
        <fullName evidence="2">Limonene-1,2-epoxide hydrolase</fullName>
    </submittedName>
</protein>
<dbReference type="AlphaFoldDB" id="A0A1H3QKH0"/>
<organism evidence="2 3">
    <name type="scientific">Geodermatophilus africanus</name>
    <dbReference type="NCBI Taxonomy" id="1137993"/>
    <lineage>
        <taxon>Bacteria</taxon>
        <taxon>Bacillati</taxon>
        <taxon>Actinomycetota</taxon>
        <taxon>Actinomycetes</taxon>
        <taxon>Geodermatophilales</taxon>
        <taxon>Geodermatophilaceae</taxon>
        <taxon>Geodermatophilus</taxon>
    </lineage>
</organism>
<dbReference type="Proteomes" id="UP000198921">
    <property type="component" value="Unassembled WGS sequence"/>
</dbReference>
<name>A0A1H3QKH0_9ACTN</name>
<gene>
    <name evidence="2" type="ORF">SAMN05660209_04788</name>
</gene>
<dbReference type="RefSeq" id="WP_091161851.1">
    <property type="nucleotide sequence ID" value="NZ_FNOT01000023.1"/>
</dbReference>
<evidence type="ECO:0000259" key="1">
    <source>
        <dbReference type="Pfam" id="PF12680"/>
    </source>
</evidence>
<dbReference type="CDD" id="cd00531">
    <property type="entry name" value="NTF2_like"/>
    <property type="match status" value="1"/>
</dbReference>